<dbReference type="PROSITE" id="PS50076">
    <property type="entry name" value="DNAJ_2"/>
    <property type="match status" value="1"/>
</dbReference>
<evidence type="ECO:0000259" key="2">
    <source>
        <dbReference type="PROSITE" id="PS50076"/>
    </source>
</evidence>
<gene>
    <name evidence="3" type="ORF">MD535_05965</name>
</gene>
<evidence type="ECO:0000256" key="1">
    <source>
        <dbReference type="ARBA" id="ARBA00023186"/>
    </source>
</evidence>
<accession>A0A9X3CLF3</accession>
<dbReference type="InterPro" id="IPR036869">
    <property type="entry name" value="J_dom_sf"/>
</dbReference>
<name>A0A9X3CLF3_9VIBR</name>
<dbReference type="Pfam" id="PF12339">
    <property type="entry name" value="DNAJ_related"/>
    <property type="match status" value="1"/>
</dbReference>
<keyword evidence="4" id="KW-1185">Reference proteome</keyword>
<sequence length="202" mass="23761">MTEQRDSEVHAFRTEDNPLIWSVLNRLEASTSSWKIHVLASELMNDNLIPVLDERPEKDLFKRNFLLMNALYQLQGMLVPEKWLNVEAMSIELLPFDADNHGISPSDPLRQYYLDWSHYEADTLEVKRLLNDFWDRYQAHVGAKDVTMSQRKAFDFFNLDETATSKDIRQAWRRCALKWHPDREGGDAEQFKLACEAWSLLK</sequence>
<dbReference type="Pfam" id="PF00226">
    <property type="entry name" value="DnaJ"/>
    <property type="match status" value="1"/>
</dbReference>
<evidence type="ECO:0000313" key="4">
    <source>
        <dbReference type="Proteomes" id="UP001155587"/>
    </source>
</evidence>
<organism evidence="3 4">
    <name type="scientific">Vibrio qingdaonensis</name>
    <dbReference type="NCBI Taxonomy" id="2829491"/>
    <lineage>
        <taxon>Bacteria</taxon>
        <taxon>Pseudomonadati</taxon>
        <taxon>Pseudomonadota</taxon>
        <taxon>Gammaproteobacteria</taxon>
        <taxon>Vibrionales</taxon>
        <taxon>Vibrionaceae</taxon>
        <taxon>Vibrio</taxon>
    </lineage>
</organism>
<reference evidence="3" key="1">
    <citation type="submission" date="2022-02" db="EMBL/GenBank/DDBJ databases">
        <title>Vibrio sp. nov, a new bacterium isolated from seawater.</title>
        <authorList>
            <person name="Yuan Y."/>
        </authorList>
    </citation>
    <scope>NUCLEOTIDE SEQUENCE</scope>
    <source>
        <strain evidence="3">ZSDZ65</strain>
    </source>
</reference>
<dbReference type="Proteomes" id="UP001155587">
    <property type="component" value="Unassembled WGS sequence"/>
</dbReference>
<dbReference type="InterPro" id="IPR021059">
    <property type="entry name" value="DnaJ-related_N"/>
</dbReference>
<dbReference type="AlphaFoldDB" id="A0A9X3CLF3"/>
<dbReference type="SMART" id="SM00271">
    <property type="entry name" value="DnaJ"/>
    <property type="match status" value="1"/>
</dbReference>
<feature type="domain" description="J" evidence="2">
    <location>
        <begin position="152"/>
        <end position="202"/>
    </location>
</feature>
<dbReference type="EMBL" id="JAKRRY010000005">
    <property type="protein sequence ID" value="MCW8345557.1"/>
    <property type="molecule type" value="Genomic_DNA"/>
</dbReference>
<proteinExistence type="predicted"/>
<comment type="caution">
    <text evidence="3">The sequence shown here is derived from an EMBL/GenBank/DDBJ whole genome shotgun (WGS) entry which is preliminary data.</text>
</comment>
<dbReference type="InterPro" id="IPR001623">
    <property type="entry name" value="DnaJ_domain"/>
</dbReference>
<keyword evidence="1" id="KW-0143">Chaperone</keyword>
<dbReference type="CDD" id="cd06257">
    <property type="entry name" value="DnaJ"/>
    <property type="match status" value="1"/>
</dbReference>
<dbReference type="RefSeq" id="WP_265673967.1">
    <property type="nucleotide sequence ID" value="NZ_JAKRRY010000005.1"/>
</dbReference>
<dbReference type="SUPFAM" id="SSF46565">
    <property type="entry name" value="Chaperone J-domain"/>
    <property type="match status" value="1"/>
</dbReference>
<protein>
    <submittedName>
        <fullName evidence="3">DnaJ domain-containing protein</fullName>
    </submittedName>
</protein>
<evidence type="ECO:0000313" key="3">
    <source>
        <dbReference type="EMBL" id="MCW8345557.1"/>
    </source>
</evidence>
<dbReference type="Gene3D" id="1.10.287.110">
    <property type="entry name" value="DnaJ domain"/>
    <property type="match status" value="1"/>
</dbReference>